<evidence type="ECO:0000313" key="3">
    <source>
        <dbReference type="Proteomes" id="UP000274429"/>
    </source>
</evidence>
<reference evidence="2 3" key="2">
    <citation type="submission" date="2018-11" db="EMBL/GenBank/DDBJ databases">
        <authorList>
            <consortium name="Pathogen Informatics"/>
        </authorList>
    </citation>
    <scope>NUCLEOTIDE SEQUENCE [LARGE SCALE GENOMIC DNA]</scope>
</reference>
<dbReference type="AlphaFoldDB" id="A0A0R3WWT1"/>
<proteinExistence type="predicted"/>
<sequence length="103" mass="12318">MLHSLLHLKRLIHCVGTDGGAEKLWALLVEKDKALQRSREEEVKLRNRVSQLQADMENTEKVSLDFVRLSQHLQVRSVFTYMICYRISSRYFYLFRFLSKRRS</sequence>
<dbReference type="Proteomes" id="UP000274429">
    <property type="component" value="Unassembled WGS sequence"/>
</dbReference>
<evidence type="ECO:0000256" key="1">
    <source>
        <dbReference type="SAM" id="Coils"/>
    </source>
</evidence>
<accession>A0A0R3WWT1</accession>
<name>A0A0R3WWT1_HYDTA</name>
<evidence type="ECO:0000313" key="4">
    <source>
        <dbReference type="WBParaSite" id="TTAC_0000522101-mRNA-1"/>
    </source>
</evidence>
<dbReference type="Gene3D" id="1.20.5.730">
    <property type="entry name" value="Single helix bin"/>
    <property type="match status" value="1"/>
</dbReference>
<dbReference type="STRING" id="6205.A0A0R3WWT1"/>
<reference evidence="4" key="1">
    <citation type="submission" date="2017-02" db="UniProtKB">
        <authorList>
            <consortium name="WormBaseParasite"/>
        </authorList>
    </citation>
    <scope>IDENTIFICATION</scope>
</reference>
<organism evidence="4">
    <name type="scientific">Hydatigena taeniaeformis</name>
    <name type="common">Feline tapeworm</name>
    <name type="synonym">Taenia taeniaeformis</name>
    <dbReference type="NCBI Taxonomy" id="6205"/>
    <lineage>
        <taxon>Eukaryota</taxon>
        <taxon>Metazoa</taxon>
        <taxon>Spiralia</taxon>
        <taxon>Lophotrochozoa</taxon>
        <taxon>Platyhelminthes</taxon>
        <taxon>Cestoda</taxon>
        <taxon>Eucestoda</taxon>
        <taxon>Cyclophyllidea</taxon>
        <taxon>Taeniidae</taxon>
        <taxon>Hydatigera</taxon>
    </lineage>
</organism>
<dbReference type="WBParaSite" id="TTAC_0000522101-mRNA-1">
    <property type="protein sequence ID" value="TTAC_0000522101-mRNA-1"/>
    <property type="gene ID" value="TTAC_0000522101"/>
</dbReference>
<dbReference type="OrthoDB" id="79940at2759"/>
<protein>
    <submittedName>
        <fullName evidence="4">BMERB domain-containing protein</fullName>
    </submittedName>
</protein>
<evidence type="ECO:0000313" key="2">
    <source>
        <dbReference type="EMBL" id="VDM26471.1"/>
    </source>
</evidence>
<dbReference type="SUPFAM" id="SSF103652">
    <property type="entry name" value="G protein-binding domain"/>
    <property type="match status" value="1"/>
</dbReference>
<gene>
    <name evidence="2" type="ORF">TTAC_LOCUS5206</name>
</gene>
<feature type="coiled-coil region" evidence="1">
    <location>
        <begin position="35"/>
        <end position="62"/>
    </location>
</feature>
<keyword evidence="1" id="KW-0175">Coiled coil</keyword>
<keyword evidence="3" id="KW-1185">Reference proteome</keyword>
<dbReference type="EMBL" id="UYWX01006602">
    <property type="protein sequence ID" value="VDM26471.1"/>
    <property type="molecule type" value="Genomic_DNA"/>
</dbReference>